<dbReference type="OMA" id="NPMISAT"/>
<dbReference type="Pfam" id="PF00201">
    <property type="entry name" value="UDPGT"/>
    <property type="match status" value="1"/>
</dbReference>
<gene>
    <name evidence="3" type="ORF">DACRYDRAFT_20684</name>
</gene>
<evidence type="ECO:0000256" key="1">
    <source>
        <dbReference type="ARBA" id="ARBA00009995"/>
    </source>
</evidence>
<name>M5G5J8_DACPD</name>
<dbReference type="HOGENOM" id="CLU_001724_12_1_1"/>
<evidence type="ECO:0000313" key="3">
    <source>
        <dbReference type="EMBL" id="EJU03974.1"/>
    </source>
</evidence>
<accession>M5G5J8</accession>
<dbReference type="Gene3D" id="3.40.50.2000">
    <property type="entry name" value="Glycogen Phosphorylase B"/>
    <property type="match status" value="2"/>
</dbReference>
<dbReference type="RefSeq" id="XP_040630868.1">
    <property type="nucleotide sequence ID" value="XM_040772034.1"/>
</dbReference>
<sequence>MARHSIIVPFSLAWGHLRPECGLAVNLVRRYTDLFISFLCEVDFVNRAKDEMSRQCLSEDERNSLLSRIRVIACGYPQPPMTPELFQMMMSMDPRDVHSPSRETCADANEMIDKVIDEQTFVDELGQEWGPVGAVPKVLICDVIMGGVAVPAKEKHNLSVFIWYIGSIASFTRSFAPPKHGGRGEGFADECEAIFADEERRNGRSFGDVVLDMWIRDHRVPGDIVRLAGMPPYFQWEDYPQQVWYSTMFNVLVGGSKLVDTADGFLLPTLEELENEGHKDLIQWARPRRVLCLGPQLPPALLSDAARASAEALAKLDVNFHASPAVDVSDPHGKHTSTVDTNGHGAVDPAIAFLDKTLTEYGPHSAIYISFGTLFFPGEEHMKILIETLLALEKPMPFVLAISSGRLSEDMKVAVEKSKRGLAVAWAPQQPMLSHPGLGWMITHCGGGGTFESLSSGVPVIAWPFIGDQPQHALLVSQVLDTGFDLLQVRNGAPGMPALRGDIAAGGVPILGTEEAIKTELRETLERAQGKDGARKRENAQKVKEVILNAVKQGGSAHKALGELDLLL</sequence>
<dbReference type="STRING" id="1858805.M5G5J8"/>
<dbReference type="GO" id="GO:0008194">
    <property type="term" value="F:UDP-glycosyltransferase activity"/>
    <property type="evidence" value="ECO:0007669"/>
    <property type="project" value="InterPro"/>
</dbReference>
<organism evidence="3 4">
    <name type="scientific">Dacryopinax primogenitus (strain DJM 731)</name>
    <name type="common">Brown rot fungus</name>
    <dbReference type="NCBI Taxonomy" id="1858805"/>
    <lineage>
        <taxon>Eukaryota</taxon>
        <taxon>Fungi</taxon>
        <taxon>Dikarya</taxon>
        <taxon>Basidiomycota</taxon>
        <taxon>Agaricomycotina</taxon>
        <taxon>Dacrymycetes</taxon>
        <taxon>Dacrymycetales</taxon>
        <taxon>Dacrymycetaceae</taxon>
        <taxon>Dacryopinax</taxon>
    </lineage>
</organism>
<comment type="similarity">
    <text evidence="1">Belongs to the UDP-glycosyltransferase family.</text>
</comment>
<dbReference type="AlphaFoldDB" id="M5G5J8"/>
<keyword evidence="4" id="KW-1185">Reference proteome</keyword>
<evidence type="ECO:0000256" key="2">
    <source>
        <dbReference type="ARBA" id="ARBA00022679"/>
    </source>
</evidence>
<dbReference type="Proteomes" id="UP000030653">
    <property type="component" value="Unassembled WGS sequence"/>
</dbReference>
<evidence type="ECO:0000313" key="4">
    <source>
        <dbReference type="Proteomes" id="UP000030653"/>
    </source>
</evidence>
<proteinExistence type="inferred from homology"/>
<protein>
    <submittedName>
        <fullName evidence="3">UDP-Glycosyltransferase/glycogen phosphorylase</fullName>
    </submittedName>
</protein>
<dbReference type="SUPFAM" id="SSF53756">
    <property type="entry name" value="UDP-Glycosyltransferase/glycogen phosphorylase"/>
    <property type="match status" value="1"/>
</dbReference>
<dbReference type="PANTHER" id="PTHR11926">
    <property type="entry name" value="GLUCOSYL/GLUCURONOSYL TRANSFERASES"/>
    <property type="match status" value="1"/>
</dbReference>
<reference evidence="3 4" key="1">
    <citation type="journal article" date="2012" name="Science">
        <title>The Paleozoic origin of enzymatic lignin decomposition reconstructed from 31 fungal genomes.</title>
        <authorList>
            <person name="Floudas D."/>
            <person name="Binder M."/>
            <person name="Riley R."/>
            <person name="Barry K."/>
            <person name="Blanchette R.A."/>
            <person name="Henrissat B."/>
            <person name="Martinez A.T."/>
            <person name="Otillar R."/>
            <person name="Spatafora J.W."/>
            <person name="Yadav J.S."/>
            <person name="Aerts A."/>
            <person name="Benoit I."/>
            <person name="Boyd A."/>
            <person name="Carlson A."/>
            <person name="Copeland A."/>
            <person name="Coutinho P.M."/>
            <person name="de Vries R.P."/>
            <person name="Ferreira P."/>
            <person name="Findley K."/>
            <person name="Foster B."/>
            <person name="Gaskell J."/>
            <person name="Glotzer D."/>
            <person name="Gorecki P."/>
            <person name="Heitman J."/>
            <person name="Hesse C."/>
            <person name="Hori C."/>
            <person name="Igarashi K."/>
            <person name="Jurgens J.A."/>
            <person name="Kallen N."/>
            <person name="Kersten P."/>
            <person name="Kohler A."/>
            <person name="Kuees U."/>
            <person name="Kumar T.K.A."/>
            <person name="Kuo A."/>
            <person name="LaButti K."/>
            <person name="Larrondo L.F."/>
            <person name="Lindquist E."/>
            <person name="Ling A."/>
            <person name="Lombard V."/>
            <person name="Lucas S."/>
            <person name="Lundell T."/>
            <person name="Martin R."/>
            <person name="McLaughlin D.J."/>
            <person name="Morgenstern I."/>
            <person name="Morin E."/>
            <person name="Murat C."/>
            <person name="Nagy L.G."/>
            <person name="Nolan M."/>
            <person name="Ohm R.A."/>
            <person name="Patyshakuliyeva A."/>
            <person name="Rokas A."/>
            <person name="Ruiz-Duenas F.J."/>
            <person name="Sabat G."/>
            <person name="Salamov A."/>
            <person name="Samejima M."/>
            <person name="Schmutz J."/>
            <person name="Slot J.C."/>
            <person name="St John F."/>
            <person name="Stenlid J."/>
            <person name="Sun H."/>
            <person name="Sun S."/>
            <person name="Syed K."/>
            <person name="Tsang A."/>
            <person name="Wiebenga A."/>
            <person name="Young D."/>
            <person name="Pisabarro A."/>
            <person name="Eastwood D.C."/>
            <person name="Martin F."/>
            <person name="Cullen D."/>
            <person name="Grigoriev I.V."/>
            <person name="Hibbett D.S."/>
        </authorList>
    </citation>
    <scope>NUCLEOTIDE SEQUENCE [LARGE SCALE GENOMIC DNA]</scope>
    <source>
        <strain evidence="3 4">DJM-731 SS1</strain>
    </source>
</reference>
<dbReference type="GeneID" id="63687096"/>
<dbReference type="EMBL" id="JH795858">
    <property type="protein sequence ID" value="EJU03974.1"/>
    <property type="molecule type" value="Genomic_DNA"/>
</dbReference>
<dbReference type="OrthoDB" id="5835829at2759"/>
<dbReference type="InterPro" id="IPR002213">
    <property type="entry name" value="UDP_glucos_trans"/>
</dbReference>
<dbReference type="PANTHER" id="PTHR11926:SF774">
    <property type="entry name" value="UDP-GLYCOSYLTRANSFERASE 85A1-RELATED"/>
    <property type="match status" value="1"/>
</dbReference>
<keyword evidence="2 3" id="KW-0808">Transferase</keyword>